<gene>
    <name evidence="1" type="ORF">ECRASSUSDP1_LOCUS20706</name>
</gene>
<dbReference type="EMBL" id="CAMPGE010021127">
    <property type="protein sequence ID" value="CAI2379297.1"/>
    <property type="molecule type" value="Genomic_DNA"/>
</dbReference>
<comment type="caution">
    <text evidence="1">The sequence shown here is derived from an EMBL/GenBank/DDBJ whole genome shotgun (WGS) entry which is preliminary data.</text>
</comment>
<evidence type="ECO:0000313" key="1">
    <source>
        <dbReference type="EMBL" id="CAI2379297.1"/>
    </source>
</evidence>
<sequence>MLSSHFPVVKLEECLNNSLSLKKSQIRVFNYSRFSLIFVLASCAYYNRCFWNKFALFS</sequence>
<proteinExistence type="predicted"/>
<evidence type="ECO:0000313" key="2">
    <source>
        <dbReference type="Proteomes" id="UP001295684"/>
    </source>
</evidence>
<protein>
    <submittedName>
        <fullName evidence="1">Uncharacterized protein</fullName>
    </submittedName>
</protein>
<reference evidence="1" key="1">
    <citation type="submission" date="2023-07" db="EMBL/GenBank/DDBJ databases">
        <authorList>
            <consortium name="AG Swart"/>
            <person name="Singh M."/>
            <person name="Singh A."/>
            <person name="Seah K."/>
            <person name="Emmerich C."/>
        </authorList>
    </citation>
    <scope>NUCLEOTIDE SEQUENCE</scope>
    <source>
        <strain evidence="1">DP1</strain>
    </source>
</reference>
<dbReference type="Proteomes" id="UP001295684">
    <property type="component" value="Unassembled WGS sequence"/>
</dbReference>
<name>A0AAD2D3U5_EUPCR</name>
<keyword evidence="2" id="KW-1185">Reference proteome</keyword>
<organism evidence="1 2">
    <name type="scientific">Euplotes crassus</name>
    <dbReference type="NCBI Taxonomy" id="5936"/>
    <lineage>
        <taxon>Eukaryota</taxon>
        <taxon>Sar</taxon>
        <taxon>Alveolata</taxon>
        <taxon>Ciliophora</taxon>
        <taxon>Intramacronucleata</taxon>
        <taxon>Spirotrichea</taxon>
        <taxon>Hypotrichia</taxon>
        <taxon>Euplotida</taxon>
        <taxon>Euplotidae</taxon>
        <taxon>Moneuplotes</taxon>
    </lineage>
</organism>
<dbReference type="AlphaFoldDB" id="A0AAD2D3U5"/>
<accession>A0AAD2D3U5</accession>